<accession>A0A2T7P7W8</accession>
<dbReference type="EMBL" id="PZQS01000005">
    <property type="protein sequence ID" value="PVD29511.1"/>
    <property type="molecule type" value="Genomic_DNA"/>
</dbReference>
<evidence type="ECO:0000256" key="1">
    <source>
        <dbReference type="SAM" id="SignalP"/>
    </source>
</evidence>
<sequence>MTSIGFYTLLLSLHVALYDPATSQHPTDAPVWNSPCTLTQPATARGQMEAPAQLLPLNYILRTMTDAARLARHRARNTLRALVSSEIRDQWVIQYLNQAASPKGFPPLHGHYSSQSLAESLAQDYERVSAMAVFVEQAEFDTNVMSYRPLLRMLYYDVSDLLCWLEQASLTVDQTVNYNISRSIMEDSSKNLTNQSYRDQRNFVILRDTVTLLHDLVQHYSRVRT</sequence>
<proteinExistence type="predicted"/>
<evidence type="ECO:0000313" key="3">
    <source>
        <dbReference type="Proteomes" id="UP000245119"/>
    </source>
</evidence>
<organism evidence="2 3">
    <name type="scientific">Pomacea canaliculata</name>
    <name type="common">Golden apple snail</name>
    <dbReference type="NCBI Taxonomy" id="400727"/>
    <lineage>
        <taxon>Eukaryota</taxon>
        <taxon>Metazoa</taxon>
        <taxon>Spiralia</taxon>
        <taxon>Lophotrochozoa</taxon>
        <taxon>Mollusca</taxon>
        <taxon>Gastropoda</taxon>
        <taxon>Caenogastropoda</taxon>
        <taxon>Architaenioglossa</taxon>
        <taxon>Ampullarioidea</taxon>
        <taxon>Ampullariidae</taxon>
        <taxon>Pomacea</taxon>
    </lineage>
</organism>
<comment type="caution">
    <text evidence="2">The sequence shown here is derived from an EMBL/GenBank/DDBJ whole genome shotgun (WGS) entry which is preliminary data.</text>
</comment>
<protein>
    <submittedName>
        <fullName evidence="2">Uncharacterized protein</fullName>
    </submittedName>
</protein>
<feature type="signal peptide" evidence="1">
    <location>
        <begin position="1"/>
        <end position="23"/>
    </location>
</feature>
<feature type="chain" id="PRO_5015507258" evidence="1">
    <location>
        <begin position="24"/>
        <end position="225"/>
    </location>
</feature>
<dbReference type="AlphaFoldDB" id="A0A2T7P7W8"/>
<keyword evidence="1" id="KW-0732">Signal</keyword>
<name>A0A2T7P7W8_POMCA</name>
<dbReference type="Proteomes" id="UP000245119">
    <property type="component" value="Linkage Group LG5"/>
</dbReference>
<reference evidence="2 3" key="1">
    <citation type="submission" date="2018-04" db="EMBL/GenBank/DDBJ databases">
        <title>The genome of golden apple snail Pomacea canaliculata provides insight into stress tolerance and invasive adaptation.</title>
        <authorList>
            <person name="Liu C."/>
            <person name="Liu B."/>
            <person name="Ren Y."/>
            <person name="Zhang Y."/>
            <person name="Wang H."/>
            <person name="Li S."/>
            <person name="Jiang F."/>
            <person name="Yin L."/>
            <person name="Zhang G."/>
            <person name="Qian W."/>
            <person name="Fan W."/>
        </authorList>
    </citation>
    <scope>NUCLEOTIDE SEQUENCE [LARGE SCALE GENOMIC DNA]</scope>
    <source>
        <strain evidence="2">SZHN2017</strain>
        <tissue evidence="2">Muscle</tissue>
    </source>
</reference>
<keyword evidence="3" id="KW-1185">Reference proteome</keyword>
<evidence type="ECO:0000313" key="2">
    <source>
        <dbReference type="EMBL" id="PVD29511.1"/>
    </source>
</evidence>
<gene>
    <name evidence="2" type="ORF">C0Q70_08762</name>
</gene>